<dbReference type="EMBL" id="JACVHF010000002">
    <property type="protein sequence ID" value="MBC9783530.1"/>
    <property type="molecule type" value="Genomic_DNA"/>
</dbReference>
<proteinExistence type="predicted"/>
<evidence type="ECO:0000313" key="2">
    <source>
        <dbReference type="Proteomes" id="UP000617402"/>
    </source>
</evidence>
<gene>
    <name evidence="1" type="ORF">H1S01_03260</name>
</gene>
<keyword evidence="2" id="KW-1185">Reference proteome</keyword>
<sequence>MNNDRCRNEICPTCPGTNWGGSLYCKIKESAVSYINDCPEWQKDPTQLLDPLIDILQRTEEDIKDHNFMVDEMIRLREYLQGAGEGVTRQMNADSDMPKAKNKKSDPVYYEVQRRQRQEKRLQQLEGRLHSISDALAVLADDKERTVIECIMDGLKPNAIAQHIGVSRSRFYEIRRSAIAKMAKALHGRELQGVS</sequence>
<dbReference type="Proteomes" id="UP000617402">
    <property type="component" value="Unassembled WGS sequence"/>
</dbReference>
<evidence type="ECO:0000313" key="1">
    <source>
        <dbReference type="EMBL" id="MBC9783530.1"/>
    </source>
</evidence>
<dbReference type="InterPro" id="IPR013324">
    <property type="entry name" value="RNA_pol_sigma_r3/r4-like"/>
</dbReference>
<protein>
    <submittedName>
        <fullName evidence="1">Sigma-70 family RNA polymerase sigma factor</fullName>
    </submittedName>
</protein>
<name>A0ABR7SYB3_HELCL</name>
<dbReference type="RefSeq" id="WP_188038688.1">
    <property type="nucleotide sequence ID" value="NZ_JACVHF010000002.1"/>
</dbReference>
<comment type="caution">
    <text evidence="1">The sequence shown here is derived from an EMBL/GenBank/DDBJ whole genome shotgun (WGS) entry which is preliminary data.</text>
</comment>
<dbReference type="SUPFAM" id="SSF88659">
    <property type="entry name" value="Sigma3 and sigma4 domains of RNA polymerase sigma factors"/>
    <property type="match status" value="1"/>
</dbReference>
<accession>A0ABR7SYB3</accession>
<reference evidence="1 2" key="1">
    <citation type="submission" date="2020-07" db="EMBL/GenBank/DDBJ databases">
        <title>Draft whole-genome sequence of Heliobacterium chlorum DSM 3682, type strain.</title>
        <authorList>
            <person name="Kyndt J.A."/>
            <person name="Meyer T.E."/>
            <person name="Imhoff J.F."/>
        </authorList>
    </citation>
    <scope>NUCLEOTIDE SEQUENCE [LARGE SCALE GENOMIC DNA]</scope>
    <source>
        <strain evidence="1 2">DSM 3682</strain>
    </source>
</reference>
<organism evidence="1 2">
    <name type="scientific">Heliobacterium chlorum</name>
    <dbReference type="NCBI Taxonomy" id="2698"/>
    <lineage>
        <taxon>Bacteria</taxon>
        <taxon>Bacillati</taxon>
        <taxon>Bacillota</taxon>
        <taxon>Clostridia</taxon>
        <taxon>Eubacteriales</taxon>
        <taxon>Heliobacteriaceae</taxon>
        <taxon>Heliobacterium</taxon>
    </lineage>
</organism>